<accession>A0A495V6M0</accession>
<protein>
    <submittedName>
        <fullName evidence="1">Uncharacterized protein</fullName>
    </submittedName>
</protein>
<name>A0A495V6M0_9GAMM</name>
<evidence type="ECO:0000313" key="1">
    <source>
        <dbReference type="EMBL" id="RKT44350.1"/>
    </source>
</evidence>
<comment type="caution">
    <text evidence="1">The sequence shown here is derived from an EMBL/GenBank/DDBJ whole genome shotgun (WGS) entry which is preliminary data.</text>
</comment>
<dbReference type="AlphaFoldDB" id="A0A495V6M0"/>
<dbReference type="EMBL" id="RBXL01000001">
    <property type="protein sequence ID" value="RKT44350.1"/>
    <property type="molecule type" value="Genomic_DNA"/>
</dbReference>
<dbReference type="Proteomes" id="UP000274556">
    <property type="component" value="Unassembled WGS sequence"/>
</dbReference>
<keyword evidence="2" id="KW-1185">Reference proteome</keyword>
<sequence>MFRGQELSRRKAGTQQASQEVVAIIAERQHCGVLLCRVH</sequence>
<evidence type="ECO:0000313" key="2">
    <source>
        <dbReference type="Proteomes" id="UP000274556"/>
    </source>
</evidence>
<gene>
    <name evidence="1" type="ORF">BDD21_1729</name>
</gene>
<proteinExistence type="predicted"/>
<reference evidence="1 2" key="1">
    <citation type="submission" date="2018-10" db="EMBL/GenBank/DDBJ databases">
        <title>Genomic Encyclopedia of Archaeal and Bacterial Type Strains, Phase II (KMG-II): from individual species to whole genera.</title>
        <authorList>
            <person name="Goeker M."/>
        </authorList>
    </citation>
    <scope>NUCLEOTIDE SEQUENCE [LARGE SCALE GENOMIC DNA]</scope>
    <source>
        <strain evidence="1 2">DSM 235</strain>
    </source>
</reference>
<organism evidence="1 2">
    <name type="scientific">Thiocapsa rosea</name>
    <dbReference type="NCBI Taxonomy" id="69360"/>
    <lineage>
        <taxon>Bacteria</taxon>
        <taxon>Pseudomonadati</taxon>
        <taxon>Pseudomonadota</taxon>
        <taxon>Gammaproteobacteria</taxon>
        <taxon>Chromatiales</taxon>
        <taxon>Chromatiaceae</taxon>
        <taxon>Thiocapsa</taxon>
    </lineage>
</organism>